<evidence type="ECO:0000313" key="7">
    <source>
        <dbReference type="EMBL" id="GAA0909417.1"/>
    </source>
</evidence>
<feature type="domain" description="Protein kinase" evidence="6">
    <location>
        <begin position="15"/>
        <end position="271"/>
    </location>
</feature>
<dbReference type="Pfam" id="PF00069">
    <property type="entry name" value="Pkinase"/>
    <property type="match status" value="1"/>
</dbReference>
<evidence type="ECO:0000313" key="8">
    <source>
        <dbReference type="Proteomes" id="UP001499967"/>
    </source>
</evidence>
<dbReference type="PANTHER" id="PTHR43289:SF34">
    <property type="entry name" value="SERINE_THREONINE-PROTEIN KINASE YBDM-RELATED"/>
    <property type="match status" value="1"/>
</dbReference>
<dbReference type="InterPro" id="IPR011045">
    <property type="entry name" value="N2O_reductase_N"/>
</dbReference>
<keyword evidence="2 5" id="KW-0547">Nucleotide-binding</keyword>
<dbReference type="InterPro" id="IPR017441">
    <property type="entry name" value="Protein_kinase_ATP_BS"/>
</dbReference>
<protein>
    <recommendedName>
        <fullName evidence="6">Protein kinase domain-containing protein</fullName>
    </recommendedName>
</protein>
<dbReference type="CDD" id="cd14014">
    <property type="entry name" value="STKc_PknB_like"/>
    <property type="match status" value="1"/>
</dbReference>
<accession>A0ABP3YWX7</accession>
<keyword evidence="4 5" id="KW-0067">ATP-binding</keyword>
<dbReference type="InterPro" id="IPR015943">
    <property type="entry name" value="WD40/YVTN_repeat-like_dom_sf"/>
</dbReference>
<dbReference type="Gene3D" id="3.30.200.20">
    <property type="entry name" value="Phosphorylase Kinase, domain 1"/>
    <property type="match status" value="1"/>
</dbReference>
<gene>
    <name evidence="7" type="ORF">GCM10009559_79300</name>
</gene>
<feature type="binding site" evidence="5">
    <location>
        <position position="43"/>
    </location>
    <ligand>
        <name>ATP</name>
        <dbReference type="ChEBI" id="CHEBI:30616"/>
    </ligand>
</feature>
<name>A0ABP3YWX7_9PSEU</name>
<dbReference type="PROSITE" id="PS00107">
    <property type="entry name" value="PROTEIN_KINASE_ATP"/>
    <property type="match status" value="1"/>
</dbReference>
<evidence type="ECO:0000256" key="3">
    <source>
        <dbReference type="ARBA" id="ARBA00022777"/>
    </source>
</evidence>
<evidence type="ECO:0000256" key="5">
    <source>
        <dbReference type="PROSITE-ProRule" id="PRU10141"/>
    </source>
</evidence>
<reference evidence="8" key="1">
    <citation type="journal article" date="2019" name="Int. J. Syst. Evol. Microbiol.">
        <title>The Global Catalogue of Microorganisms (GCM) 10K type strain sequencing project: providing services to taxonomists for standard genome sequencing and annotation.</title>
        <authorList>
            <consortium name="The Broad Institute Genomics Platform"/>
            <consortium name="The Broad Institute Genome Sequencing Center for Infectious Disease"/>
            <person name="Wu L."/>
            <person name="Ma J."/>
        </authorList>
    </citation>
    <scope>NUCLEOTIDE SEQUENCE [LARGE SCALE GENOMIC DNA]</scope>
    <source>
        <strain evidence="8">JCM 11117</strain>
    </source>
</reference>
<evidence type="ECO:0000256" key="2">
    <source>
        <dbReference type="ARBA" id="ARBA00022741"/>
    </source>
</evidence>
<proteinExistence type="predicted"/>
<keyword evidence="1" id="KW-0808">Transferase</keyword>
<organism evidence="7 8">
    <name type="scientific">Pseudonocardia zijingensis</name>
    <dbReference type="NCBI Taxonomy" id="153376"/>
    <lineage>
        <taxon>Bacteria</taxon>
        <taxon>Bacillati</taxon>
        <taxon>Actinomycetota</taxon>
        <taxon>Actinomycetes</taxon>
        <taxon>Pseudonocardiales</taxon>
        <taxon>Pseudonocardiaceae</taxon>
        <taxon>Pseudonocardia</taxon>
    </lineage>
</organism>
<dbReference type="EMBL" id="BAAAHP010000343">
    <property type="protein sequence ID" value="GAA0909417.1"/>
    <property type="molecule type" value="Genomic_DNA"/>
</dbReference>
<dbReference type="Proteomes" id="UP001499967">
    <property type="component" value="Unassembled WGS sequence"/>
</dbReference>
<keyword evidence="8" id="KW-1185">Reference proteome</keyword>
<dbReference type="SUPFAM" id="SSF50974">
    <property type="entry name" value="Nitrous oxide reductase, N-terminal domain"/>
    <property type="match status" value="1"/>
</dbReference>
<dbReference type="InterPro" id="IPR008271">
    <property type="entry name" value="Ser/Thr_kinase_AS"/>
</dbReference>
<dbReference type="PROSITE" id="PS50011">
    <property type="entry name" value="PROTEIN_KINASE_DOM"/>
    <property type="match status" value="1"/>
</dbReference>
<dbReference type="PROSITE" id="PS00108">
    <property type="entry name" value="PROTEIN_KINASE_ST"/>
    <property type="match status" value="1"/>
</dbReference>
<dbReference type="InterPro" id="IPR011009">
    <property type="entry name" value="Kinase-like_dom_sf"/>
</dbReference>
<dbReference type="Gene3D" id="2.130.10.10">
    <property type="entry name" value="YVTN repeat-like/Quinoprotein amine dehydrogenase"/>
    <property type="match status" value="2"/>
</dbReference>
<sequence length="642" mass="66268">MDALWADDPAELGPFTLRGRLGSGGMGVVYLGETADGRRAAVKVVHAHLTGDRAFRDRFAREIEVARRVVGPWTAQVLEADPEGPRPWLATEYVEGPSLEDQVSRAGPLPPGAVRPLAEKLAEALAALHASGVVHRDLKPSNVLLAPDGPRLIDFGIARALDATKITHTGHVIGTPAFMSPEQAAGDEAQAPSDVFSLASVVVFAATGSGPFGHTANPVAMLLRISQQEPSTDGVPDALRPHLRECLVRDPAARPTAEELARRLRPVRPTLVEPPGDPTIIPGPAEPAPAVPRVAGWAVGRGPLPWLLAANGVLAVVVVVLVVLVNQPVPVTHAPQAAAAGAQLPAARTVAQVADIPIGQLAMDLAVTPDGGHVVVQTILGTHIVDTASRTASDPVPVGSLATAIAPDGSRAYVPGQRTIDVVDIGAARVVGELPVPEDIRDLVLSPDGATGYASVRDRPEVLTIEMATGRVVATSPVGVTDAQLGISPDGATLYLLSGRIGDQSADVVLAVDTRTMEVAATIAGWAGWAAFRPDDEVFLGGNGGYTVVRGATREAVRTVRFPNVADAAVIAVAVSPSGGLIALGDTDGGLRLVDAATQVEIAAVPLDAVPNELSFAPDGRSLYAATDARTLVVIDTDAVAR</sequence>
<evidence type="ECO:0000259" key="6">
    <source>
        <dbReference type="PROSITE" id="PS50011"/>
    </source>
</evidence>
<dbReference type="SUPFAM" id="SSF56112">
    <property type="entry name" value="Protein kinase-like (PK-like)"/>
    <property type="match status" value="1"/>
</dbReference>
<dbReference type="InterPro" id="IPR000719">
    <property type="entry name" value="Prot_kinase_dom"/>
</dbReference>
<dbReference type="Gene3D" id="1.10.510.10">
    <property type="entry name" value="Transferase(Phosphotransferase) domain 1"/>
    <property type="match status" value="1"/>
</dbReference>
<evidence type="ECO:0000256" key="4">
    <source>
        <dbReference type="ARBA" id="ARBA00022840"/>
    </source>
</evidence>
<dbReference type="RefSeq" id="WP_343947051.1">
    <property type="nucleotide sequence ID" value="NZ_BAAAHP010000343.1"/>
</dbReference>
<dbReference type="SMART" id="SM00220">
    <property type="entry name" value="S_TKc"/>
    <property type="match status" value="1"/>
</dbReference>
<comment type="caution">
    <text evidence="7">The sequence shown here is derived from an EMBL/GenBank/DDBJ whole genome shotgun (WGS) entry which is preliminary data.</text>
</comment>
<keyword evidence="3" id="KW-0418">Kinase</keyword>
<evidence type="ECO:0000256" key="1">
    <source>
        <dbReference type="ARBA" id="ARBA00022679"/>
    </source>
</evidence>
<dbReference type="PANTHER" id="PTHR43289">
    <property type="entry name" value="MITOGEN-ACTIVATED PROTEIN KINASE KINASE KINASE 20-RELATED"/>
    <property type="match status" value="1"/>
</dbReference>